<dbReference type="AlphaFoldDB" id="A0A084EBE3"/>
<evidence type="ECO:0000256" key="2">
    <source>
        <dbReference type="ARBA" id="ARBA00022553"/>
    </source>
</evidence>
<sequence length="85" mass="9292">MSTTDKVIEIVAKQLKRDPTTITVDTDLAEAGYESLDVIETIFAIEEEWDIDVNFNANSESIDNFKTVGDVVKMVDAVLAAKGLA</sequence>
<gene>
    <name evidence="4" type="ORF">CP98_04521</name>
</gene>
<dbReference type="Pfam" id="PF00550">
    <property type="entry name" value="PP-binding"/>
    <property type="match status" value="1"/>
</dbReference>
<proteinExistence type="predicted"/>
<keyword evidence="2" id="KW-0597">Phosphoprotein</keyword>
<evidence type="ECO:0000313" key="4">
    <source>
        <dbReference type="EMBL" id="KEZ15285.1"/>
    </source>
</evidence>
<dbReference type="Proteomes" id="UP000028534">
    <property type="component" value="Unassembled WGS sequence"/>
</dbReference>
<name>A0A084EBE3_SPHYA</name>
<feature type="domain" description="Carrier" evidence="3">
    <location>
        <begin position="1"/>
        <end position="79"/>
    </location>
</feature>
<dbReference type="InterPro" id="IPR009081">
    <property type="entry name" value="PP-bd_ACP"/>
</dbReference>
<dbReference type="InterPro" id="IPR006162">
    <property type="entry name" value="Ppantetheine_attach_site"/>
</dbReference>
<dbReference type="SUPFAM" id="SSF47336">
    <property type="entry name" value="ACP-like"/>
    <property type="match status" value="1"/>
</dbReference>
<evidence type="ECO:0000313" key="5">
    <source>
        <dbReference type="Proteomes" id="UP000028534"/>
    </source>
</evidence>
<accession>A0A084EBE3</accession>
<evidence type="ECO:0000256" key="1">
    <source>
        <dbReference type="ARBA" id="ARBA00022450"/>
    </source>
</evidence>
<dbReference type="eggNOG" id="COG0236">
    <property type="taxonomic scope" value="Bacteria"/>
</dbReference>
<dbReference type="PROSITE" id="PS50075">
    <property type="entry name" value="CARRIER"/>
    <property type="match status" value="1"/>
</dbReference>
<dbReference type="Gene3D" id="1.10.1200.10">
    <property type="entry name" value="ACP-like"/>
    <property type="match status" value="1"/>
</dbReference>
<dbReference type="InterPro" id="IPR036736">
    <property type="entry name" value="ACP-like_sf"/>
</dbReference>
<dbReference type="RefSeq" id="WP_037522207.1">
    <property type="nucleotide sequence ID" value="NZ_JGVR01000042.1"/>
</dbReference>
<organism evidence="4 5">
    <name type="scientific">Sphingobium yanoikuyae</name>
    <name type="common">Sphingomonas yanoikuyae</name>
    <dbReference type="NCBI Taxonomy" id="13690"/>
    <lineage>
        <taxon>Bacteria</taxon>
        <taxon>Pseudomonadati</taxon>
        <taxon>Pseudomonadota</taxon>
        <taxon>Alphaproteobacteria</taxon>
        <taxon>Sphingomonadales</taxon>
        <taxon>Sphingomonadaceae</taxon>
        <taxon>Sphingobium</taxon>
    </lineage>
</organism>
<dbReference type="PROSITE" id="PS00012">
    <property type="entry name" value="PHOSPHOPANTETHEINE"/>
    <property type="match status" value="1"/>
</dbReference>
<dbReference type="PATRIC" id="fig|13690.10.peg.4656"/>
<reference evidence="4 5" key="1">
    <citation type="submission" date="2014-03" db="EMBL/GenBank/DDBJ databases">
        <title>Genome sequence of Sphingobium yanoikuyae B1.</title>
        <authorList>
            <person name="Gan H.M."/>
            <person name="Gan H.Y."/>
            <person name="Savka M.A."/>
        </authorList>
    </citation>
    <scope>NUCLEOTIDE SEQUENCE [LARGE SCALE GENOMIC DNA]</scope>
    <source>
        <strain evidence="4 5">B1</strain>
    </source>
</reference>
<keyword evidence="1" id="KW-0596">Phosphopantetheine</keyword>
<evidence type="ECO:0000259" key="3">
    <source>
        <dbReference type="PROSITE" id="PS50075"/>
    </source>
</evidence>
<comment type="caution">
    <text evidence="4">The sequence shown here is derived from an EMBL/GenBank/DDBJ whole genome shotgun (WGS) entry which is preliminary data.</text>
</comment>
<dbReference type="EMBL" id="JGVR01000042">
    <property type="protein sequence ID" value="KEZ15285.1"/>
    <property type="molecule type" value="Genomic_DNA"/>
</dbReference>
<protein>
    <submittedName>
        <fullName evidence="4">Acyl carrier protein</fullName>
    </submittedName>
</protein>